<dbReference type="PANTHER" id="PTHR36566:SF1">
    <property type="entry name" value="PYRIDINIUM-3,5-BISTHIOCARBOXYLIC ACID MONONUCLEOTIDE NICKEL INSERTION PROTEIN"/>
    <property type="match status" value="1"/>
</dbReference>
<keyword evidence="3" id="KW-1185">Reference proteome</keyword>
<protein>
    <recommendedName>
        <fullName evidence="4">Nickel insertion protein</fullName>
    </recommendedName>
</protein>
<gene>
    <name evidence="2" type="ordered locus">Dde_0766</name>
</gene>
<proteinExistence type="predicted"/>
<dbReference type="EMBL" id="CP000112">
    <property type="protein sequence ID" value="ABB37567.1"/>
    <property type="molecule type" value="Genomic_DNA"/>
</dbReference>
<dbReference type="AlphaFoldDB" id="Q314S9"/>
<dbReference type="Pfam" id="PF01969">
    <property type="entry name" value="Ni_insertion"/>
    <property type="match status" value="1"/>
</dbReference>
<sequence>MDCGFGLGGDMFIAGLAGLGCDFAPLEGMFCSAGIDVSIEIRSERRGGLAGMRADVRWTGAQPLRHAAQLEQVITALDITPAVRGRAVNAVHRLAEAEGAVHGIDPREVHFHEVGAVDTLVDIVGAFWGLERLNIDTVVCSPLPWFSGTVCCEHGIMPLPAPATAVLMQGKPVTATAFREELITPTGALIVDSAADRFADGPEGVLLRGASAFGSRPEGGPLRLFLIEPQSHRHDDIIYTLETHIDHLTGEELGHAFDALLQAGALDVLFTPGVMKKNRPGGALTVLCSAERLAVVEEAVIHHTHTLGLRRSRSTRVVLPRGKGTVQAGGHAVAAKEYAVQGRDMSRAEYEALAALARRTGRSLPELRMMLSGGDEEAD</sequence>
<dbReference type="Proteomes" id="UP000002710">
    <property type="component" value="Chromosome"/>
</dbReference>
<reference evidence="2 3" key="1">
    <citation type="journal article" date="2011" name="J. Bacteriol.">
        <title>Complete genome sequence and updated annotation of Desulfovibrio alaskensis G20.</title>
        <authorList>
            <person name="Hauser L.J."/>
            <person name="Land M.L."/>
            <person name="Brown S.D."/>
            <person name="Larimer F."/>
            <person name="Keller K.L."/>
            <person name="Rapp-Giles B.J."/>
            <person name="Price M.N."/>
            <person name="Lin M."/>
            <person name="Bruce D.C."/>
            <person name="Detter J.C."/>
            <person name="Tapia R."/>
            <person name="Han C.S."/>
            <person name="Goodwin L.A."/>
            <person name="Cheng J.F."/>
            <person name="Pitluck S."/>
            <person name="Copeland A."/>
            <person name="Lucas S."/>
            <person name="Nolan M."/>
            <person name="Lapidus A.L."/>
            <person name="Palumbo A.V."/>
            <person name="Wall J.D."/>
        </authorList>
    </citation>
    <scope>NUCLEOTIDE SEQUENCE [LARGE SCALE GENOMIC DNA]</scope>
    <source>
        <strain evidence="3">ATCC BAA 1058 / DSM 17464 / G20</strain>
    </source>
</reference>
<dbReference type="KEGG" id="dde:Dde_0766"/>
<organism evidence="2 3">
    <name type="scientific">Oleidesulfovibrio alaskensis (strain ATCC BAA-1058 / DSM 17464 / G20)</name>
    <name type="common">Desulfovibrio alaskensis</name>
    <dbReference type="NCBI Taxonomy" id="207559"/>
    <lineage>
        <taxon>Bacteria</taxon>
        <taxon>Pseudomonadati</taxon>
        <taxon>Thermodesulfobacteriota</taxon>
        <taxon>Desulfovibrionia</taxon>
        <taxon>Desulfovibrionales</taxon>
        <taxon>Desulfovibrionaceae</taxon>
        <taxon>Oleidesulfovibrio</taxon>
    </lineage>
</organism>
<dbReference type="eggNOG" id="COG1641">
    <property type="taxonomic scope" value="Bacteria"/>
</dbReference>
<accession>Q314S9</accession>
<evidence type="ECO:0000256" key="1">
    <source>
        <dbReference type="ARBA" id="ARBA00022596"/>
    </source>
</evidence>
<name>Q314S9_OLEA2</name>
<evidence type="ECO:0000313" key="3">
    <source>
        <dbReference type="Proteomes" id="UP000002710"/>
    </source>
</evidence>
<dbReference type="InterPro" id="IPR002822">
    <property type="entry name" value="Ni_insertion"/>
</dbReference>
<evidence type="ECO:0000313" key="2">
    <source>
        <dbReference type="EMBL" id="ABB37567.1"/>
    </source>
</evidence>
<dbReference type="PANTHER" id="PTHR36566">
    <property type="entry name" value="NICKEL INSERTION PROTEIN-RELATED"/>
    <property type="match status" value="1"/>
</dbReference>
<dbReference type="STRING" id="207559.Dde_0766"/>
<dbReference type="HOGENOM" id="CLU_028523_2_1_7"/>
<evidence type="ECO:0008006" key="4">
    <source>
        <dbReference type="Google" id="ProtNLM"/>
    </source>
</evidence>
<dbReference type="Gene3D" id="3.30.70.1380">
    <property type="entry name" value="Transcriptional regulatory protein pf0864 domain like"/>
    <property type="match status" value="1"/>
</dbReference>
<keyword evidence="1" id="KW-0533">Nickel</keyword>